<feature type="domain" description="Ubiquitin-like protease family profile" evidence="3">
    <location>
        <begin position="117"/>
        <end position="164"/>
    </location>
</feature>
<reference evidence="4 5" key="1">
    <citation type="journal article" date="2014" name="Nat. Genet.">
        <title>Genome sequence of the hot pepper provides insights into the evolution of pungency in Capsicum species.</title>
        <authorList>
            <person name="Kim S."/>
            <person name="Park M."/>
            <person name="Yeom S.I."/>
            <person name="Kim Y.M."/>
            <person name="Lee J.M."/>
            <person name="Lee H.A."/>
            <person name="Seo E."/>
            <person name="Choi J."/>
            <person name="Cheong K."/>
            <person name="Kim K.T."/>
            <person name="Jung K."/>
            <person name="Lee G.W."/>
            <person name="Oh S.K."/>
            <person name="Bae C."/>
            <person name="Kim S.B."/>
            <person name="Lee H.Y."/>
            <person name="Kim S.Y."/>
            <person name="Kim M.S."/>
            <person name="Kang B.C."/>
            <person name="Jo Y.D."/>
            <person name="Yang H.B."/>
            <person name="Jeong H.J."/>
            <person name="Kang W.H."/>
            <person name="Kwon J.K."/>
            <person name="Shin C."/>
            <person name="Lim J.Y."/>
            <person name="Park J.H."/>
            <person name="Huh J.H."/>
            <person name="Kim J.S."/>
            <person name="Kim B.D."/>
            <person name="Cohen O."/>
            <person name="Paran I."/>
            <person name="Suh M.C."/>
            <person name="Lee S.B."/>
            <person name="Kim Y.K."/>
            <person name="Shin Y."/>
            <person name="Noh S.J."/>
            <person name="Park J."/>
            <person name="Seo Y.S."/>
            <person name="Kwon S.Y."/>
            <person name="Kim H.A."/>
            <person name="Park J.M."/>
            <person name="Kim H.J."/>
            <person name="Choi S.B."/>
            <person name="Bosland P.W."/>
            <person name="Reeves G."/>
            <person name="Jo S.H."/>
            <person name="Lee B.W."/>
            <person name="Cho H.T."/>
            <person name="Choi H.S."/>
            <person name="Lee M.S."/>
            <person name="Yu Y."/>
            <person name="Do Choi Y."/>
            <person name="Park B.S."/>
            <person name="van Deynze A."/>
            <person name="Ashrafi H."/>
            <person name="Hill T."/>
            <person name="Kim W.T."/>
            <person name="Pai H.S."/>
            <person name="Ahn H.K."/>
            <person name="Yeam I."/>
            <person name="Giovannoni J.J."/>
            <person name="Rose J.K."/>
            <person name="Sorensen I."/>
            <person name="Lee S.J."/>
            <person name="Kim R.W."/>
            <person name="Choi I.Y."/>
            <person name="Choi B.S."/>
            <person name="Lim J.S."/>
            <person name="Lee Y.H."/>
            <person name="Choi D."/>
        </authorList>
    </citation>
    <scope>NUCLEOTIDE SEQUENCE [LARGE SCALE GENOMIC DNA]</scope>
    <source>
        <strain evidence="5">cv. CM334</strain>
    </source>
</reference>
<evidence type="ECO:0000313" key="4">
    <source>
        <dbReference type="EMBL" id="PHT89306.1"/>
    </source>
</evidence>
<keyword evidence="1" id="KW-0645">Protease</keyword>
<dbReference type="EMBL" id="AYRZ02000002">
    <property type="protein sequence ID" value="PHT89306.1"/>
    <property type="molecule type" value="Genomic_DNA"/>
</dbReference>
<accession>A0A2G3A4Y5</accession>
<proteinExistence type="predicted"/>
<comment type="caution">
    <text evidence="4">The sequence shown here is derived from an EMBL/GenBank/DDBJ whole genome shotgun (WGS) entry which is preliminary data.</text>
</comment>
<sequence length="218" mass="23844">MWAAFSRNVGSGAQYQGFGGVKVDRDNIDGTKNCGDADSIINSVISSVFEASSSLPTYPDVKNTQAERSELGGINVDTEDMIADVDGTKKFVNVDSTTCNVEIFVNFYLEKGIDKSKNDTLMIKMVDELPQQTQCDCGAFGCAFAEYFIHGRDIPKEIDIGYVRIRLTASLTAYHQAGDVSWMSSQDSDSLSRMSSSPLHFLLLLFRADDDDDGLSPS</sequence>
<keyword evidence="5" id="KW-1185">Reference proteome</keyword>
<evidence type="ECO:0000313" key="5">
    <source>
        <dbReference type="Proteomes" id="UP000222542"/>
    </source>
</evidence>
<dbReference type="GO" id="GO:0008234">
    <property type="term" value="F:cysteine-type peptidase activity"/>
    <property type="evidence" value="ECO:0007669"/>
    <property type="project" value="InterPro"/>
</dbReference>
<evidence type="ECO:0000256" key="1">
    <source>
        <dbReference type="ARBA" id="ARBA00022670"/>
    </source>
</evidence>
<gene>
    <name evidence="4" type="ORF">T459_04419</name>
</gene>
<dbReference type="GO" id="GO:0006508">
    <property type="term" value="P:proteolysis"/>
    <property type="evidence" value="ECO:0007669"/>
    <property type="project" value="UniProtKB-KW"/>
</dbReference>
<dbReference type="Proteomes" id="UP000222542">
    <property type="component" value="Unassembled WGS sequence"/>
</dbReference>
<protein>
    <recommendedName>
        <fullName evidence="3">Ubiquitin-like protease family profile domain-containing protein</fullName>
    </recommendedName>
</protein>
<keyword evidence="2" id="KW-0378">Hydrolase</keyword>
<dbReference type="PANTHER" id="PTHR33022:SF21">
    <property type="entry name" value="UBIQUITIN-LIKE PROTEASE FAMILY PROFILE DOMAIN-CONTAINING PROTEIN"/>
    <property type="match status" value="1"/>
</dbReference>
<dbReference type="Gramene" id="PHT89306">
    <property type="protein sequence ID" value="PHT89306"/>
    <property type="gene ID" value="T459_04419"/>
</dbReference>
<reference evidence="4 5" key="2">
    <citation type="journal article" date="2017" name="Genome Biol.">
        <title>New reference genome sequences of hot pepper reveal the massive evolution of plant disease-resistance genes by retroduplication.</title>
        <authorList>
            <person name="Kim S."/>
            <person name="Park J."/>
            <person name="Yeom S.I."/>
            <person name="Kim Y.M."/>
            <person name="Seo E."/>
            <person name="Kim K.T."/>
            <person name="Kim M.S."/>
            <person name="Lee J.M."/>
            <person name="Cheong K."/>
            <person name="Shin H.S."/>
            <person name="Kim S.B."/>
            <person name="Han K."/>
            <person name="Lee J."/>
            <person name="Park M."/>
            <person name="Lee H.A."/>
            <person name="Lee H.Y."/>
            <person name="Lee Y."/>
            <person name="Oh S."/>
            <person name="Lee J.H."/>
            <person name="Choi E."/>
            <person name="Choi E."/>
            <person name="Lee S.E."/>
            <person name="Jeon J."/>
            <person name="Kim H."/>
            <person name="Choi G."/>
            <person name="Song H."/>
            <person name="Lee J."/>
            <person name="Lee S.C."/>
            <person name="Kwon J.K."/>
            <person name="Lee H.Y."/>
            <person name="Koo N."/>
            <person name="Hong Y."/>
            <person name="Kim R.W."/>
            <person name="Kang W.H."/>
            <person name="Huh J.H."/>
            <person name="Kang B.C."/>
            <person name="Yang T.J."/>
            <person name="Lee Y.H."/>
            <person name="Bennetzen J.L."/>
            <person name="Choi D."/>
        </authorList>
    </citation>
    <scope>NUCLEOTIDE SEQUENCE [LARGE SCALE GENOMIC DNA]</scope>
    <source>
        <strain evidence="5">cv. CM334</strain>
    </source>
</reference>
<dbReference type="PANTHER" id="PTHR33022">
    <property type="entry name" value="DUF1985 DOMAIN-CONTAINING PROTEIN"/>
    <property type="match status" value="1"/>
</dbReference>
<dbReference type="AlphaFoldDB" id="A0A2G3A4Y5"/>
<dbReference type="InterPro" id="IPR003653">
    <property type="entry name" value="Peptidase_C48_C"/>
</dbReference>
<dbReference type="Gene3D" id="1.10.418.20">
    <property type="match status" value="1"/>
</dbReference>
<dbReference type="Pfam" id="PF02902">
    <property type="entry name" value="Peptidase_C48"/>
    <property type="match status" value="1"/>
</dbReference>
<evidence type="ECO:0000259" key="3">
    <source>
        <dbReference type="Pfam" id="PF02902"/>
    </source>
</evidence>
<organism evidence="4 5">
    <name type="scientific">Capsicum annuum</name>
    <name type="common">Capsicum pepper</name>
    <dbReference type="NCBI Taxonomy" id="4072"/>
    <lineage>
        <taxon>Eukaryota</taxon>
        <taxon>Viridiplantae</taxon>
        <taxon>Streptophyta</taxon>
        <taxon>Embryophyta</taxon>
        <taxon>Tracheophyta</taxon>
        <taxon>Spermatophyta</taxon>
        <taxon>Magnoliopsida</taxon>
        <taxon>eudicotyledons</taxon>
        <taxon>Gunneridae</taxon>
        <taxon>Pentapetalae</taxon>
        <taxon>asterids</taxon>
        <taxon>lamiids</taxon>
        <taxon>Solanales</taxon>
        <taxon>Solanaceae</taxon>
        <taxon>Solanoideae</taxon>
        <taxon>Capsiceae</taxon>
        <taxon>Capsicum</taxon>
    </lineage>
</organism>
<evidence type="ECO:0000256" key="2">
    <source>
        <dbReference type="ARBA" id="ARBA00022801"/>
    </source>
</evidence>
<name>A0A2G3A4Y5_CAPAN</name>